<dbReference type="Proteomes" id="UP000439678">
    <property type="component" value="Unassembled WGS sequence"/>
</dbReference>
<dbReference type="PANTHER" id="PTHR34069:SF2">
    <property type="entry name" value="BETA-KETOACYL-[ACYL-CARRIER-PROTEIN] SYNTHASE III"/>
    <property type="match status" value="1"/>
</dbReference>
<dbReference type="SUPFAM" id="SSF53901">
    <property type="entry name" value="Thiolase-like"/>
    <property type="match status" value="1"/>
</dbReference>
<dbReference type="EMBL" id="WMYO01000007">
    <property type="protein sequence ID" value="MTR28250.1"/>
    <property type="molecule type" value="Genomic_DNA"/>
</dbReference>
<sequence>MTEVKRHVEIAGYGVCLPKQTVQFKNQTRYRVVEDEETQLDLAEVAIQRALENANLKIDDIDCLVSASAVGVQPIPCTAALIHERVAKGLAIPAMDINTTCTSFISALSTMSYLIEAGEYHRVLIVSSEVGSLGLNPKQKESFELFSDGAAAFIFQASSQDKGVIASLQHTWSEGAHDTEIRGGLTSYHPKKYSEKTKTDFMFDMKGKKILLLSAHKLPDMFQEFQEKTHLALADVDYIIPHQASRALSLVMDKLGIAEDQYLNIVTDYGNMVSVSVPFGLAYSLDHGLVKEGDVVYLLGTAAGMTVNMLALKL</sequence>
<dbReference type="Pfam" id="PF08545">
    <property type="entry name" value="ACP_syn_III"/>
    <property type="match status" value="1"/>
</dbReference>
<dbReference type="Gene3D" id="3.40.47.10">
    <property type="match status" value="1"/>
</dbReference>
<feature type="domain" description="Beta-ketoacyl-[acyl-carrier-protein] synthase III N-terminal" evidence="4">
    <location>
        <begin position="95"/>
        <end position="167"/>
    </location>
</feature>
<evidence type="ECO:0000313" key="6">
    <source>
        <dbReference type="Proteomes" id="UP000439678"/>
    </source>
</evidence>
<proteinExistence type="predicted"/>
<feature type="domain" description="Beta-ketoacyl-[acyl-carrier-protein] synthase III C-terminal" evidence="3">
    <location>
        <begin position="227"/>
        <end position="313"/>
    </location>
</feature>
<dbReference type="InterPro" id="IPR013751">
    <property type="entry name" value="ACP_syn_III_N"/>
</dbReference>
<dbReference type="InterPro" id="IPR016039">
    <property type="entry name" value="Thiolase-like"/>
</dbReference>
<evidence type="ECO:0000256" key="1">
    <source>
        <dbReference type="ARBA" id="ARBA00022679"/>
    </source>
</evidence>
<dbReference type="GO" id="GO:0006633">
    <property type="term" value="P:fatty acid biosynthetic process"/>
    <property type="evidence" value="ECO:0007669"/>
    <property type="project" value="InterPro"/>
</dbReference>
<keyword evidence="1" id="KW-0808">Transferase</keyword>
<evidence type="ECO:0000259" key="3">
    <source>
        <dbReference type="Pfam" id="PF08541"/>
    </source>
</evidence>
<dbReference type="Pfam" id="PF08541">
    <property type="entry name" value="ACP_syn_III_C"/>
    <property type="match status" value="1"/>
</dbReference>
<dbReference type="RefSeq" id="WP_060971946.1">
    <property type="nucleotide sequence ID" value="NZ_JADNDA010000007.1"/>
</dbReference>
<evidence type="ECO:0000313" key="5">
    <source>
        <dbReference type="EMBL" id="MTR28250.1"/>
    </source>
</evidence>
<protein>
    <submittedName>
        <fullName evidence="5">Ketoacyl-ACP synthase III</fullName>
    </submittedName>
</protein>
<dbReference type="CDD" id="cd00830">
    <property type="entry name" value="KAS_III"/>
    <property type="match status" value="1"/>
</dbReference>
<organism evidence="5 6">
    <name type="scientific">Streptococcus salivarius</name>
    <dbReference type="NCBI Taxonomy" id="1304"/>
    <lineage>
        <taxon>Bacteria</taxon>
        <taxon>Bacillati</taxon>
        <taxon>Bacillota</taxon>
        <taxon>Bacilli</taxon>
        <taxon>Lactobacillales</taxon>
        <taxon>Streptococcaceae</taxon>
        <taxon>Streptococcus</taxon>
    </lineage>
</organism>
<reference evidence="5 6" key="1">
    <citation type="journal article" date="2019" name="Nat. Med.">
        <title>A library of human gut bacterial isolates paired with longitudinal multiomics data enables mechanistic microbiome research.</title>
        <authorList>
            <person name="Poyet M."/>
            <person name="Groussin M."/>
            <person name="Gibbons S.M."/>
            <person name="Avila-Pacheco J."/>
            <person name="Jiang X."/>
            <person name="Kearney S.M."/>
            <person name="Perrotta A.R."/>
            <person name="Berdy B."/>
            <person name="Zhao S."/>
            <person name="Lieberman T.D."/>
            <person name="Swanson P.K."/>
            <person name="Smith M."/>
            <person name="Roesemann S."/>
            <person name="Alexander J.E."/>
            <person name="Rich S.A."/>
            <person name="Livny J."/>
            <person name="Vlamakis H."/>
            <person name="Clish C."/>
            <person name="Bullock K."/>
            <person name="Deik A."/>
            <person name="Scott J."/>
            <person name="Pierce K.A."/>
            <person name="Xavier R.J."/>
            <person name="Alm E.J."/>
        </authorList>
    </citation>
    <scope>NUCLEOTIDE SEQUENCE [LARGE SCALE GENOMIC DNA]</scope>
    <source>
        <strain evidence="5 6">BIOML-A4</strain>
    </source>
</reference>
<comment type="caution">
    <text evidence="5">The sequence shown here is derived from an EMBL/GenBank/DDBJ whole genome shotgun (WGS) entry which is preliminary data.</text>
</comment>
<dbReference type="GO" id="GO:0044550">
    <property type="term" value="P:secondary metabolite biosynthetic process"/>
    <property type="evidence" value="ECO:0007669"/>
    <property type="project" value="TreeGrafter"/>
</dbReference>
<evidence type="ECO:0000256" key="2">
    <source>
        <dbReference type="ARBA" id="ARBA00023315"/>
    </source>
</evidence>
<keyword evidence="2" id="KW-0012">Acyltransferase</keyword>
<name>A0A6A8UEL7_STRSL</name>
<dbReference type="PANTHER" id="PTHR34069">
    <property type="entry name" value="3-OXOACYL-[ACYL-CARRIER-PROTEIN] SYNTHASE 3"/>
    <property type="match status" value="1"/>
</dbReference>
<gene>
    <name evidence="5" type="ORF">GMC65_07810</name>
</gene>
<dbReference type="InterPro" id="IPR013747">
    <property type="entry name" value="ACP_syn_III_C"/>
</dbReference>
<dbReference type="AlphaFoldDB" id="A0A6A8UEL7"/>
<accession>A0A6A8UEL7</accession>
<dbReference type="GO" id="GO:0004315">
    <property type="term" value="F:3-oxoacyl-[acyl-carrier-protein] synthase activity"/>
    <property type="evidence" value="ECO:0007669"/>
    <property type="project" value="InterPro"/>
</dbReference>
<evidence type="ECO:0000259" key="4">
    <source>
        <dbReference type="Pfam" id="PF08545"/>
    </source>
</evidence>